<keyword evidence="1" id="KW-0175">Coiled coil</keyword>
<comment type="caution">
    <text evidence="2">The sequence shown here is derived from an EMBL/GenBank/DDBJ whole genome shotgun (WGS) entry which is preliminary data.</text>
</comment>
<dbReference type="EMBL" id="AMQS01000029">
    <property type="protein sequence ID" value="EKF50942.1"/>
    <property type="molecule type" value="Genomic_DNA"/>
</dbReference>
<evidence type="ECO:0000256" key="1">
    <source>
        <dbReference type="SAM" id="Coils"/>
    </source>
</evidence>
<organism evidence="2 3">
    <name type="scientific">Lactococcus garvieae DCC43</name>
    <dbReference type="NCBI Taxonomy" id="1231377"/>
    <lineage>
        <taxon>Bacteria</taxon>
        <taxon>Bacillati</taxon>
        <taxon>Bacillota</taxon>
        <taxon>Bacilli</taxon>
        <taxon>Lactobacillales</taxon>
        <taxon>Streptococcaceae</taxon>
        <taxon>Lactococcus</taxon>
    </lineage>
</organism>
<reference evidence="2 3" key="1">
    <citation type="journal article" date="2012" name="J. Bacteriol.">
        <title>Genome Sequence of the Bacteriocin-Producing Strain Lactococcus garvieae DCC43.</title>
        <authorList>
            <person name="Gabrielsen C."/>
            <person name="Brede D.A."/>
            <person name="Hernandez P.E."/>
            <person name="Nes I.F."/>
            <person name="Diep D.B."/>
        </authorList>
    </citation>
    <scope>NUCLEOTIDE SEQUENCE [LARGE SCALE GENOMIC DNA]</scope>
    <source>
        <strain evidence="2 3">DCC43</strain>
    </source>
</reference>
<evidence type="ECO:0000313" key="3">
    <source>
        <dbReference type="Proteomes" id="UP000006787"/>
    </source>
</evidence>
<name>K2QBQ6_9LACT</name>
<sequence>MTKTAKERIEEEIKDVNRSLVYSLNKNGRAFNSGKRQGLTIALAHIQNATTLVTSDETVTIDKEIYDLLINKVSKQREQIAVAVEELEESEEKYRKQMDRFKNSEMNESARSHCETQLKLLFPAHKAYHKLAEIGGEDE</sequence>
<gene>
    <name evidence="2" type="ORF">C426_1714</name>
</gene>
<dbReference type="RefSeq" id="WP_003136232.1">
    <property type="nucleotide sequence ID" value="NZ_AMQS01000029.1"/>
</dbReference>
<feature type="coiled-coil region" evidence="1">
    <location>
        <begin position="70"/>
        <end position="107"/>
    </location>
</feature>
<proteinExistence type="predicted"/>
<dbReference type="PATRIC" id="fig|1231377.3.peg.1693"/>
<dbReference type="AlphaFoldDB" id="K2QBQ6"/>
<dbReference type="Proteomes" id="UP000006787">
    <property type="component" value="Unassembled WGS sequence"/>
</dbReference>
<accession>K2QBQ6</accession>
<protein>
    <submittedName>
        <fullName evidence="2">Uncharacterized protein</fullName>
    </submittedName>
</protein>
<evidence type="ECO:0000313" key="2">
    <source>
        <dbReference type="EMBL" id="EKF50942.1"/>
    </source>
</evidence>